<dbReference type="PANTHER" id="PTHR31552">
    <property type="entry name" value="SERPENTINE RECEPTOR CLASS GAMMA"/>
    <property type="match status" value="1"/>
</dbReference>
<evidence type="ECO:0000256" key="4">
    <source>
        <dbReference type="ARBA" id="ARBA00022989"/>
    </source>
</evidence>
<sequence length="261" mass="29795">MLTVQFFVTTAYGAVSFYLYTMIVYMMIKRWNEYNNTFFKIFIIEYVINIVTFLNSFITLRAPQNTCKECPFSFLFDQNSSPTEDNWPLQLFFTFHYSMAFIQYSITLMVALNRLSMVILVDSYEKYWRVALPIFMIVIIIYPFTVTWPIAASNAYFLYTPPMGTYATKSAGDVTAILNTLVNFMLTTTSLTAVANILAIIRLKCLPTRISGAEKNLFHVGLVSFVIQVLALGDTVRTSMANDHFPSLRNQVEDARSSGLA</sequence>
<name>G0P9L3_CAEBE</name>
<accession>G0P9L3</accession>
<evidence type="ECO:0000313" key="7">
    <source>
        <dbReference type="EMBL" id="EGT48542.1"/>
    </source>
</evidence>
<dbReference type="GO" id="GO:0007606">
    <property type="term" value="P:sensory perception of chemical stimulus"/>
    <property type="evidence" value="ECO:0007669"/>
    <property type="project" value="UniProtKB-UniRule"/>
</dbReference>
<keyword evidence="4 6" id="KW-1133">Transmembrane helix</keyword>
<comment type="caution">
    <text evidence="6">Lacks conserved residue(s) required for the propagation of feature annotation.</text>
</comment>
<dbReference type="STRING" id="135651.G0P9L3"/>
<proteinExistence type="inferred from homology"/>
<protein>
    <recommendedName>
        <fullName evidence="6">Serpentine receptor class gamma</fullName>
    </recommendedName>
</protein>
<evidence type="ECO:0000256" key="5">
    <source>
        <dbReference type="ARBA" id="ARBA00023136"/>
    </source>
</evidence>
<keyword evidence="5 6" id="KW-0472">Membrane</keyword>
<gene>
    <name evidence="7" type="ORF">CAEBREN_30978</name>
</gene>
<comment type="similarity">
    <text evidence="2 6">Belongs to the nematode receptor-like protein srg family.</text>
</comment>
<comment type="subcellular location">
    <subcellularLocation>
        <location evidence="1">Membrane</location>
        <topology evidence="1">Multi-pass membrane protein</topology>
    </subcellularLocation>
</comment>
<evidence type="ECO:0000313" key="8">
    <source>
        <dbReference type="Proteomes" id="UP000008068"/>
    </source>
</evidence>
<dbReference type="GO" id="GO:0016020">
    <property type="term" value="C:membrane"/>
    <property type="evidence" value="ECO:0007669"/>
    <property type="project" value="UniProtKB-SubCell"/>
</dbReference>
<evidence type="ECO:0000256" key="6">
    <source>
        <dbReference type="RuleBase" id="RU280813"/>
    </source>
</evidence>
<evidence type="ECO:0000256" key="2">
    <source>
        <dbReference type="ARBA" id="ARBA00005692"/>
    </source>
</evidence>
<dbReference type="FunCoup" id="G0P9L3">
    <property type="interactions" value="11"/>
</dbReference>
<dbReference type="EMBL" id="GL380153">
    <property type="protein sequence ID" value="EGT48542.1"/>
    <property type="molecule type" value="Genomic_DNA"/>
</dbReference>
<feature type="transmembrane region" description="Helical" evidence="6">
    <location>
        <begin position="177"/>
        <end position="201"/>
    </location>
</feature>
<dbReference type="OrthoDB" id="5789805at2759"/>
<dbReference type="InParanoid" id="G0P9L3"/>
<feature type="transmembrane region" description="Helical" evidence="6">
    <location>
        <begin position="132"/>
        <end position="157"/>
    </location>
</feature>
<dbReference type="InterPro" id="IPR000609">
    <property type="entry name" value="7TM_GPCR_serpentine_rcpt_Srg"/>
</dbReference>
<feature type="transmembrane region" description="Helical" evidence="6">
    <location>
        <begin position="38"/>
        <end position="58"/>
    </location>
</feature>
<dbReference type="Pfam" id="PF02118">
    <property type="entry name" value="Srg"/>
    <property type="match status" value="1"/>
</dbReference>
<keyword evidence="8" id="KW-1185">Reference proteome</keyword>
<feature type="transmembrane region" description="Helical" evidence="6">
    <location>
        <begin position="6"/>
        <end position="26"/>
    </location>
</feature>
<dbReference type="HOGENOM" id="CLU_069704_1_0_1"/>
<reference evidence="8" key="1">
    <citation type="submission" date="2011-07" db="EMBL/GenBank/DDBJ databases">
        <authorList>
            <consortium name="Caenorhabditis brenneri Sequencing and Analysis Consortium"/>
            <person name="Wilson R.K."/>
        </authorList>
    </citation>
    <scope>NUCLEOTIDE SEQUENCE [LARGE SCALE GENOMIC DNA]</scope>
    <source>
        <strain evidence="8">PB2801</strain>
    </source>
</reference>
<dbReference type="Proteomes" id="UP000008068">
    <property type="component" value="Unassembled WGS sequence"/>
</dbReference>
<dbReference type="PRINTS" id="PR00698">
    <property type="entry name" value="TMPROTEINSRG"/>
</dbReference>
<dbReference type="PANTHER" id="PTHR31552:SF8">
    <property type="entry name" value="SERPENTINE RECEPTOR CLASS GAMMA"/>
    <property type="match status" value="1"/>
</dbReference>
<evidence type="ECO:0000256" key="1">
    <source>
        <dbReference type="ARBA" id="ARBA00004141"/>
    </source>
</evidence>
<keyword evidence="3 6" id="KW-0812">Transmembrane</keyword>
<dbReference type="GO" id="GO:0004888">
    <property type="term" value="F:transmembrane signaling receptor activity"/>
    <property type="evidence" value="ECO:0007669"/>
    <property type="project" value="InterPro"/>
</dbReference>
<dbReference type="eggNOG" id="ENOG502T6AK">
    <property type="taxonomic scope" value="Eukaryota"/>
</dbReference>
<evidence type="ECO:0000256" key="3">
    <source>
        <dbReference type="ARBA" id="ARBA00022692"/>
    </source>
</evidence>
<dbReference type="AlphaFoldDB" id="G0P9L3"/>
<organism evidence="8">
    <name type="scientific">Caenorhabditis brenneri</name>
    <name type="common">Nematode worm</name>
    <dbReference type="NCBI Taxonomy" id="135651"/>
    <lineage>
        <taxon>Eukaryota</taxon>
        <taxon>Metazoa</taxon>
        <taxon>Ecdysozoa</taxon>
        <taxon>Nematoda</taxon>
        <taxon>Chromadorea</taxon>
        <taxon>Rhabditida</taxon>
        <taxon>Rhabditina</taxon>
        <taxon>Rhabditomorpha</taxon>
        <taxon>Rhabditoidea</taxon>
        <taxon>Rhabditidae</taxon>
        <taxon>Peloderinae</taxon>
        <taxon>Caenorhabditis</taxon>
    </lineage>
</organism>
<feature type="transmembrane region" description="Helical" evidence="6">
    <location>
        <begin position="91"/>
        <end position="112"/>
    </location>
</feature>